<feature type="transmembrane region" description="Helical" evidence="12">
    <location>
        <begin position="20"/>
        <end position="42"/>
    </location>
</feature>
<feature type="compositionally biased region" description="Polar residues" evidence="11">
    <location>
        <begin position="754"/>
        <end position="769"/>
    </location>
</feature>
<feature type="transmembrane region" description="Helical" evidence="12">
    <location>
        <begin position="540"/>
        <end position="558"/>
    </location>
</feature>
<sequence>MSEYKCASGGPPMYVPHKPVTAVIGASFSVVSIMVANILRLFKVPQISYASTSTELSDKSRFEYFSRVVPPDSFQAQAMVSIIKELGWKYVSTVAVEGEYGEKGIASFISYSTAAGICIATTEKIQRNSRLDDFDRIIEKLIQKPQARAVILFVDEDNTRKLLQATIRANKTSHFLWIGSDSWGAKVHPVRDQEFAAEGAITILPHRNAIKGFDRYYSSLRPKMDKEKEMCNSSNGRNIPLPSGKTINCRNVWFKEFWSQHNKCSFEDENNGNEDDVKPCTGVEMMEDYDQEGLVPFVVDAVYAAAHAIHDIVADRCDEPFHLCEELRPTPAGSQVLKYIRNVTFTGKQKTEVKFNSDGDAYGSYNIYQYQKHEDGKYDYKQIGSWKEVLDLKLEHLEWRDRKDIPTSICSHTCPSGHIRNYQDQCCWICVACREDAFVFNDTCRTCPPGYAPNLNKTGCIKLEALVIDWMNAWALAPLIFSGIGISLTLFTTCVFIRYNRTPVIMASGRELCYVLLFGICSCYSMSFVILAEPTVETCAIMRIGLGLCLSICYSAIFTKTNRISRIFNRGVKSIKRPVYTSPISQVAISLGIVSIQLVGSIIWLVIDRPDIREIYPYPLTAVLTCRVSTYSLILSLGYNMILILLCTWYAFKTRKIPENFNEAKYIGFTMYSTCIVWLAFLPIYFGTNNDYKIQIVSVCMCLNISASVVLGCLFVPKVYLVLFQPYKNVRQTGNGNQGGAADRPAYSMRFTGPRSQTVHSVTSNSRSSPRLGPKTPINGEPSPALPSPSIEESSLT</sequence>
<accession>A0ABM1MEG1</accession>
<feature type="transmembrane region" description="Helical" evidence="12">
    <location>
        <begin position="579"/>
        <end position="607"/>
    </location>
</feature>
<dbReference type="InterPro" id="IPR009030">
    <property type="entry name" value="Growth_fac_rcpt_cys_sf"/>
</dbReference>
<dbReference type="SUPFAM" id="SSF57184">
    <property type="entry name" value="Growth factor receptor domain"/>
    <property type="match status" value="1"/>
</dbReference>
<dbReference type="Gene3D" id="2.10.50.30">
    <property type="entry name" value="GPCR, family 3, nine cysteines domain"/>
    <property type="match status" value="1"/>
</dbReference>
<evidence type="ECO:0000256" key="6">
    <source>
        <dbReference type="ARBA" id="ARBA00023040"/>
    </source>
</evidence>
<keyword evidence="9" id="KW-0325">Glycoprotein</keyword>
<dbReference type="RefSeq" id="XP_017772961.1">
    <property type="nucleotide sequence ID" value="XM_017917472.1"/>
</dbReference>
<dbReference type="PRINTS" id="PR01054">
    <property type="entry name" value="MTABOTROPC4R"/>
</dbReference>
<dbReference type="PRINTS" id="PR00593">
    <property type="entry name" value="MTABOTROPICR"/>
</dbReference>
<comment type="similarity">
    <text evidence="2">Belongs to the G-protein coupled receptor 3 family.</text>
</comment>
<evidence type="ECO:0000259" key="13">
    <source>
        <dbReference type="PROSITE" id="PS50259"/>
    </source>
</evidence>
<keyword evidence="14" id="KW-1185">Reference proteome</keyword>
<dbReference type="InterPro" id="IPR017979">
    <property type="entry name" value="GPCR_3_CS"/>
</dbReference>
<dbReference type="GeneID" id="108560036"/>
<feature type="transmembrane region" description="Helical" evidence="12">
    <location>
        <begin position="692"/>
        <end position="716"/>
    </location>
</feature>
<evidence type="ECO:0000256" key="11">
    <source>
        <dbReference type="SAM" id="MobiDB-lite"/>
    </source>
</evidence>
<dbReference type="PRINTS" id="PR00248">
    <property type="entry name" value="GPCRMGR"/>
</dbReference>
<dbReference type="Pfam" id="PF01094">
    <property type="entry name" value="ANF_receptor"/>
    <property type="match status" value="1"/>
</dbReference>
<evidence type="ECO:0000313" key="15">
    <source>
        <dbReference type="RefSeq" id="XP_017772955.1"/>
    </source>
</evidence>
<dbReference type="Pfam" id="PF00003">
    <property type="entry name" value="7tm_3"/>
    <property type="match status" value="1"/>
</dbReference>
<feature type="transmembrane region" description="Helical" evidence="12">
    <location>
        <begin position="664"/>
        <end position="686"/>
    </location>
</feature>
<proteinExistence type="inferred from homology"/>
<name>A0ABM1MEG1_NICVS</name>
<keyword evidence="3" id="KW-1003">Cell membrane</keyword>
<evidence type="ECO:0000256" key="10">
    <source>
        <dbReference type="ARBA" id="ARBA00023224"/>
    </source>
</evidence>
<dbReference type="Gene3D" id="3.40.50.2300">
    <property type="match status" value="2"/>
</dbReference>
<feature type="transmembrane region" description="Helical" evidence="12">
    <location>
        <begin position="473"/>
        <end position="500"/>
    </location>
</feature>
<keyword evidence="7 12" id="KW-0472">Membrane</keyword>
<dbReference type="InterPro" id="IPR017978">
    <property type="entry name" value="GPCR_3_C"/>
</dbReference>
<evidence type="ECO:0000256" key="5">
    <source>
        <dbReference type="ARBA" id="ARBA00022989"/>
    </source>
</evidence>
<evidence type="ECO:0000256" key="4">
    <source>
        <dbReference type="ARBA" id="ARBA00022692"/>
    </source>
</evidence>
<dbReference type="PROSITE" id="PS00981">
    <property type="entry name" value="G_PROTEIN_RECEP_F3_3"/>
    <property type="match status" value="1"/>
</dbReference>
<keyword evidence="4 12" id="KW-0812">Transmembrane</keyword>
<protein>
    <submittedName>
        <fullName evidence="15 16">Metabotropic glutamate receptor 7 isoform X1</fullName>
    </submittedName>
</protein>
<evidence type="ECO:0000256" key="3">
    <source>
        <dbReference type="ARBA" id="ARBA00022475"/>
    </source>
</evidence>
<keyword evidence="5 12" id="KW-1133">Transmembrane helix</keyword>
<dbReference type="InterPro" id="IPR001828">
    <property type="entry name" value="ANF_lig-bd_rcpt"/>
</dbReference>
<organism evidence="14 16">
    <name type="scientific">Nicrophorus vespilloides</name>
    <name type="common">Boreal carrion beetle</name>
    <dbReference type="NCBI Taxonomy" id="110193"/>
    <lineage>
        <taxon>Eukaryota</taxon>
        <taxon>Metazoa</taxon>
        <taxon>Ecdysozoa</taxon>
        <taxon>Arthropoda</taxon>
        <taxon>Hexapoda</taxon>
        <taxon>Insecta</taxon>
        <taxon>Pterygota</taxon>
        <taxon>Neoptera</taxon>
        <taxon>Endopterygota</taxon>
        <taxon>Coleoptera</taxon>
        <taxon>Polyphaga</taxon>
        <taxon>Staphyliniformia</taxon>
        <taxon>Silphidae</taxon>
        <taxon>Nicrophorinae</taxon>
        <taxon>Nicrophorus</taxon>
    </lineage>
</organism>
<keyword evidence="6" id="KW-0297">G-protein coupled receptor</keyword>
<dbReference type="SUPFAM" id="SSF53822">
    <property type="entry name" value="Periplasmic binding protein-like I"/>
    <property type="match status" value="1"/>
</dbReference>
<keyword evidence="10" id="KW-0807">Transducer</keyword>
<evidence type="ECO:0000313" key="16">
    <source>
        <dbReference type="RefSeq" id="XP_017772961.1"/>
    </source>
</evidence>
<reference evidence="15 16" key="1">
    <citation type="submission" date="2025-05" db="UniProtKB">
        <authorList>
            <consortium name="RefSeq"/>
        </authorList>
    </citation>
    <scope>IDENTIFICATION</scope>
    <source>
        <tissue evidence="15 16">Whole Larva</tissue>
    </source>
</reference>
<comment type="subcellular location">
    <subcellularLocation>
        <location evidence="1">Cell membrane</location>
        <topology evidence="1">Multi-pass membrane protein</topology>
    </subcellularLocation>
</comment>
<dbReference type="InterPro" id="IPR038550">
    <property type="entry name" value="GPCR_3_9-Cys_sf"/>
</dbReference>
<evidence type="ECO:0000256" key="8">
    <source>
        <dbReference type="ARBA" id="ARBA00023170"/>
    </source>
</evidence>
<dbReference type="Proteomes" id="UP000695000">
    <property type="component" value="Unplaced"/>
</dbReference>
<evidence type="ECO:0000256" key="9">
    <source>
        <dbReference type="ARBA" id="ARBA00023180"/>
    </source>
</evidence>
<feature type="transmembrane region" description="Helical" evidence="12">
    <location>
        <begin position="512"/>
        <end position="534"/>
    </location>
</feature>
<dbReference type="PROSITE" id="PS50259">
    <property type="entry name" value="G_PROTEIN_RECEP_F3_4"/>
    <property type="match status" value="1"/>
</dbReference>
<dbReference type="InterPro" id="IPR028082">
    <property type="entry name" value="Peripla_BP_I"/>
</dbReference>
<dbReference type="InterPro" id="IPR001786">
    <property type="entry name" value="GPCR_3_mGluR4"/>
</dbReference>
<feature type="region of interest" description="Disordered" evidence="11">
    <location>
        <begin position="752"/>
        <end position="797"/>
    </location>
</feature>
<dbReference type="InterPro" id="IPR000337">
    <property type="entry name" value="GPCR_3"/>
</dbReference>
<dbReference type="CDD" id="cd15934">
    <property type="entry name" value="7tmC_mGluRs_group2_3"/>
    <property type="match status" value="1"/>
</dbReference>
<evidence type="ECO:0000256" key="2">
    <source>
        <dbReference type="ARBA" id="ARBA00007242"/>
    </source>
</evidence>
<evidence type="ECO:0000256" key="7">
    <source>
        <dbReference type="ARBA" id="ARBA00023136"/>
    </source>
</evidence>
<gene>
    <name evidence="15 16" type="primary">LOC108560036</name>
</gene>
<feature type="domain" description="G-protein coupled receptors family 3 profile" evidence="13">
    <location>
        <begin position="474"/>
        <end position="738"/>
    </location>
</feature>
<evidence type="ECO:0000256" key="1">
    <source>
        <dbReference type="ARBA" id="ARBA00004651"/>
    </source>
</evidence>
<dbReference type="PANTHER" id="PTHR24060">
    <property type="entry name" value="METABOTROPIC GLUTAMATE RECEPTOR"/>
    <property type="match status" value="1"/>
</dbReference>
<evidence type="ECO:0000256" key="12">
    <source>
        <dbReference type="SAM" id="Phobius"/>
    </source>
</evidence>
<dbReference type="RefSeq" id="XP_017772955.1">
    <property type="nucleotide sequence ID" value="XM_017917466.1"/>
</dbReference>
<keyword evidence="8 15" id="KW-0675">Receptor</keyword>
<dbReference type="InterPro" id="IPR050726">
    <property type="entry name" value="mGluR"/>
</dbReference>
<feature type="transmembrane region" description="Helical" evidence="12">
    <location>
        <begin position="631"/>
        <end position="652"/>
    </location>
</feature>
<dbReference type="InterPro" id="IPR000162">
    <property type="entry name" value="GPCR_3_mtglu_rcpt"/>
</dbReference>
<evidence type="ECO:0000313" key="14">
    <source>
        <dbReference type="Proteomes" id="UP000695000"/>
    </source>
</evidence>